<dbReference type="Pfam" id="PF01774">
    <property type="entry name" value="UreD"/>
    <property type="match status" value="1"/>
</dbReference>
<name>A0A1G7MGM9_9RHOB</name>
<dbReference type="PANTHER" id="PTHR33643:SF1">
    <property type="entry name" value="UREASE ACCESSORY PROTEIN D"/>
    <property type="match status" value="1"/>
</dbReference>
<comment type="similarity">
    <text evidence="1 3">Belongs to the UreD family.</text>
</comment>
<comment type="subunit">
    <text evidence="3">UreD, UreF and UreG form a complex that acts as a GTP-hydrolysis-dependent molecular chaperone, activating the urease apoprotein by helping to assemble the nickel containing metallocenter of UreC. The UreE protein probably delivers the nickel.</text>
</comment>
<reference evidence="5" key="1">
    <citation type="submission" date="2016-10" db="EMBL/GenBank/DDBJ databases">
        <authorList>
            <person name="Varghese N."/>
            <person name="Submissions S."/>
        </authorList>
    </citation>
    <scope>NUCLEOTIDE SEQUENCE [LARGE SCALE GENOMIC DNA]</scope>
    <source>
        <strain evidence="5">DSM 10146</strain>
    </source>
</reference>
<dbReference type="GO" id="GO:0005737">
    <property type="term" value="C:cytoplasm"/>
    <property type="evidence" value="ECO:0007669"/>
    <property type="project" value="UniProtKB-SubCell"/>
</dbReference>
<comment type="function">
    <text evidence="3">Required for maturation of urease via the functional incorporation of the urease nickel metallocenter.</text>
</comment>
<gene>
    <name evidence="3" type="primary">ureD</name>
    <name evidence="4" type="ORF">SAMN04488105_1358</name>
</gene>
<evidence type="ECO:0000256" key="3">
    <source>
        <dbReference type="HAMAP-Rule" id="MF_01384"/>
    </source>
</evidence>
<evidence type="ECO:0000256" key="1">
    <source>
        <dbReference type="ARBA" id="ARBA00007177"/>
    </source>
</evidence>
<accession>A0A1G7MGM9</accession>
<dbReference type="STRING" id="282683.SAMN04488105_1358"/>
<keyword evidence="3" id="KW-0963">Cytoplasm</keyword>
<proteinExistence type="inferred from homology"/>
<protein>
    <recommendedName>
        <fullName evidence="3">Urease accessory protein UreD</fullName>
    </recommendedName>
</protein>
<dbReference type="PANTHER" id="PTHR33643">
    <property type="entry name" value="UREASE ACCESSORY PROTEIN D"/>
    <property type="match status" value="1"/>
</dbReference>
<keyword evidence="5" id="KW-1185">Reference proteome</keyword>
<comment type="subcellular location">
    <subcellularLocation>
        <location evidence="3">Cytoplasm</location>
    </subcellularLocation>
</comment>
<keyword evidence="2 3" id="KW-0143">Chaperone</keyword>
<evidence type="ECO:0000256" key="2">
    <source>
        <dbReference type="ARBA" id="ARBA00023186"/>
    </source>
</evidence>
<keyword evidence="3" id="KW-0996">Nickel insertion</keyword>
<sequence>MNSSAFISLTRPVRARLSFRDVVGRTHLMEQLTPHPFHITRPFRHPADPEGMATLYLQSSSGGLYGDDDLGLKVQVGAGAAVHLTTQASSVVHDARGRPGSVQEVTLDVGEGALLEYLPDPAILMSGAQLDNRVSARLGQGARLLMADAQLIHDPDGDGRPFGHLANSVALAGPEGPLILERFELQGGDWLARTGGARCAGMIIAANLPGSAPALAEAVEATGAYAGLSEFGDRGVSVLRFLAEDGVQLSRALSAAWRAHRIQTTGAEPHPRRK</sequence>
<dbReference type="GO" id="GO:0016151">
    <property type="term" value="F:nickel cation binding"/>
    <property type="evidence" value="ECO:0007669"/>
    <property type="project" value="UniProtKB-UniRule"/>
</dbReference>
<evidence type="ECO:0000313" key="4">
    <source>
        <dbReference type="EMBL" id="SDF60972.1"/>
    </source>
</evidence>
<dbReference type="HAMAP" id="MF_01384">
    <property type="entry name" value="UreD"/>
    <property type="match status" value="1"/>
</dbReference>
<evidence type="ECO:0000313" key="5">
    <source>
        <dbReference type="Proteomes" id="UP000198994"/>
    </source>
</evidence>
<dbReference type="AlphaFoldDB" id="A0A1G7MGM9"/>
<organism evidence="4 5">
    <name type="scientific">Salipiger thiooxidans</name>
    <dbReference type="NCBI Taxonomy" id="282683"/>
    <lineage>
        <taxon>Bacteria</taxon>
        <taxon>Pseudomonadati</taxon>
        <taxon>Pseudomonadota</taxon>
        <taxon>Alphaproteobacteria</taxon>
        <taxon>Rhodobacterales</taxon>
        <taxon>Roseobacteraceae</taxon>
        <taxon>Salipiger</taxon>
    </lineage>
</organism>
<dbReference type="InterPro" id="IPR002669">
    <property type="entry name" value="UreD"/>
</dbReference>
<dbReference type="OrthoDB" id="9807968at2"/>
<dbReference type="Proteomes" id="UP000198994">
    <property type="component" value="Unassembled WGS sequence"/>
</dbReference>
<dbReference type="EMBL" id="FNAV01000035">
    <property type="protein sequence ID" value="SDF60972.1"/>
    <property type="molecule type" value="Genomic_DNA"/>
</dbReference>
<dbReference type="RefSeq" id="WP_089964105.1">
    <property type="nucleotide sequence ID" value="NZ_FNAV01000035.1"/>
</dbReference>